<dbReference type="InterPro" id="IPR036870">
    <property type="entry name" value="Ribosomal_bS18_sf"/>
</dbReference>
<feature type="compositionally biased region" description="Basic and acidic residues" evidence="4">
    <location>
        <begin position="92"/>
        <end position="111"/>
    </location>
</feature>
<name>A0A094PSL2_9ZZZZ</name>
<gene>
    <name evidence="5" type="ORF">GM51_16455</name>
</gene>
<feature type="region of interest" description="Disordered" evidence="4">
    <location>
        <begin position="81"/>
        <end position="111"/>
    </location>
</feature>
<dbReference type="GO" id="GO:0006412">
    <property type="term" value="P:translation"/>
    <property type="evidence" value="ECO:0007669"/>
    <property type="project" value="InterPro"/>
</dbReference>
<reference evidence="5" key="1">
    <citation type="submission" date="2014-06" db="EMBL/GenBank/DDBJ databases">
        <title>Key roles for freshwater Actinobacteria revealed by deep metagenomic sequencing.</title>
        <authorList>
            <person name="Ghai R."/>
            <person name="Mizuno C.M."/>
            <person name="Picazo A."/>
            <person name="Camacho A."/>
            <person name="Rodriguez-Valera F."/>
        </authorList>
    </citation>
    <scope>NUCLEOTIDE SEQUENCE</scope>
</reference>
<dbReference type="PANTHER" id="PTHR13479:SF40">
    <property type="entry name" value="SMALL RIBOSOMAL SUBUNIT PROTEIN BS18M"/>
    <property type="match status" value="1"/>
</dbReference>
<dbReference type="EMBL" id="JNSL01000136">
    <property type="protein sequence ID" value="KGA14775.1"/>
    <property type="molecule type" value="Genomic_DNA"/>
</dbReference>
<dbReference type="GO" id="GO:0003735">
    <property type="term" value="F:structural constituent of ribosome"/>
    <property type="evidence" value="ECO:0007669"/>
    <property type="project" value="InterPro"/>
</dbReference>
<dbReference type="Pfam" id="PF01084">
    <property type="entry name" value="Ribosomal_S18"/>
    <property type="match status" value="1"/>
</dbReference>
<evidence type="ECO:0000256" key="2">
    <source>
        <dbReference type="ARBA" id="ARBA00022980"/>
    </source>
</evidence>
<dbReference type="InterPro" id="IPR001648">
    <property type="entry name" value="Ribosomal_bS18"/>
</dbReference>
<evidence type="ECO:0000256" key="3">
    <source>
        <dbReference type="ARBA" id="ARBA00023274"/>
    </source>
</evidence>
<dbReference type="PANTHER" id="PTHR13479">
    <property type="entry name" value="30S RIBOSOMAL PROTEIN S18"/>
    <property type="match status" value="1"/>
</dbReference>
<dbReference type="GO" id="GO:0070181">
    <property type="term" value="F:small ribosomal subunit rRNA binding"/>
    <property type="evidence" value="ECO:0007669"/>
    <property type="project" value="TreeGrafter"/>
</dbReference>
<evidence type="ECO:0008006" key="6">
    <source>
        <dbReference type="Google" id="ProtNLM"/>
    </source>
</evidence>
<sequence>MAKAAPKRGKNKDNARRSKKKISLLTQEKVEFVDYKDINMLRRFMSDRAKIRARRVSGNDSQQQKEIARAIKNAREMALLPYTNRVTTQRGGGRDRGERGDRGDRGDRGLKLENAEIRETVTDDAVIEELEATFIDAEGTEIDVVMEDVEVSE</sequence>
<dbReference type="HAMAP" id="MF_00270">
    <property type="entry name" value="Ribosomal_bS18"/>
    <property type="match status" value="1"/>
</dbReference>
<dbReference type="Gene3D" id="4.10.640.10">
    <property type="entry name" value="Ribosomal protein S18"/>
    <property type="match status" value="1"/>
</dbReference>
<accession>A0A094PSL2</accession>
<comment type="caution">
    <text evidence="5">The sequence shown here is derived from an EMBL/GenBank/DDBJ whole genome shotgun (WGS) entry which is preliminary data.</text>
</comment>
<feature type="region of interest" description="Disordered" evidence="4">
    <location>
        <begin position="1"/>
        <end position="23"/>
    </location>
</feature>
<keyword evidence="2" id="KW-0689">Ribosomal protein</keyword>
<protein>
    <recommendedName>
        <fullName evidence="6">30S ribosomal protein S18</fullName>
    </recommendedName>
</protein>
<evidence type="ECO:0000313" key="5">
    <source>
        <dbReference type="EMBL" id="KGA14775.1"/>
    </source>
</evidence>
<keyword evidence="3" id="KW-0687">Ribonucleoprotein</keyword>
<evidence type="ECO:0000256" key="1">
    <source>
        <dbReference type="ARBA" id="ARBA00005589"/>
    </source>
</evidence>
<dbReference type="InterPro" id="IPR018275">
    <property type="entry name" value="Ribosomal_bS18_CS"/>
</dbReference>
<dbReference type="PRINTS" id="PR00974">
    <property type="entry name" value="RIBOSOMALS18"/>
</dbReference>
<dbReference type="NCBIfam" id="TIGR00165">
    <property type="entry name" value="S18"/>
    <property type="match status" value="1"/>
</dbReference>
<proteinExistence type="inferred from homology"/>
<dbReference type="SUPFAM" id="SSF46911">
    <property type="entry name" value="Ribosomal protein S18"/>
    <property type="match status" value="1"/>
</dbReference>
<organism evidence="5">
    <name type="scientific">freshwater metagenome</name>
    <dbReference type="NCBI Taxonomy" id="449393"/>
    <lineage>
        <taxon>unclassified sequences</taxon>
        <taxon>metagenomes</taxon>
        <taxon>ecological metagenomes</taxon>
    </lineage>
</organism>
<dbReference type="AlphaFoldDB" id="A0A094PSL2"/>
<dbReference type="PROSITE" id="PS00057">
    <property type="entry name" value="RIBOSOMAL_S18"/>
    <property type="match status" value="1"/>
</dbReference>
<dbReference type="GO" id="GO:0022627">
    <property type="term" value="C:cytosolic small ribosomal subunit"/>
    <property type="evidence" value="ECO:0007669"/>
    <property type="project" value="TreeGrafter"/>
</dbReference>
<evidence type="ECO:0000256" key="4">
    <source>
        <dbReference type="SAM" id="MobiDB-lite"/>
    </source>
</evidence>
<comment type="similarity">
    <text evidence="1">Belongs to the bacterial ribosomal protein bS18 family.</text>
</comment>
<feature type="compositionally biased region" description="Basic residues" evidence="4">
    <location>
        <begin position="1"/>
        <end position="10"/>
    </location>
</feature>